<evidence type="ECO:0000313" key="2">
    <source>
        <dbReference type="Proteomes" id="UP000187172"/>
    </source>
</evidence>
<protein>
    <submittedName>
        <fullName evidence="1">Dehydrogenase</fullName>
    </submittedName>
</protein>
<dbReference type="AlphaFoldDB" id="A0A1R1DVQ4"/>
<organism evidence="1 2">
    <name type="scientific">Paenibacillus rhizosphaerae</name>
    <dbReference type="NCBI Taxonomy" id="297318"/>
    <lineage>
        <taxon>Bacteria</taxon>
        <taxon>Bacillati</taxon>
        <taxon>Bacillota</taxon>
        <taxon>Bacilli</taxon>
        <taxon>Bacillales</taxon>
        <taxon>Paenibacillaceae</taxon>
        <taxon>Paenibacillus</taxon>
    </lineage>
</organism>
<dbReference type="GO" id="GO:0008202">
    <property type="term" value="P:steroid metabolic process"/>
    <property type="evidence" value="ECO:0007669"/>
    <property type="project" value="TreeGrafter"/>
</dbReference>
<sequence length="63" mass="6821">MPFKTQELVVVTGTSSGIGRATAEQLAAEGFHVLAGVRRQEDADKIKRKNIEPVIVDVTNINT</sequence>
<dbReference type="GO" id="GO:0016491">
    <property type="term" value="F:oxidoreductase activity"/>
    <property type="evidence" value="ECO:0007669"/>
    <property type="project" value="TreeGrafter"/>
</dbReference>
<dbReference type="EMBL" id="MRTP01000030">
    <property type="protein sequence ID" value="OMF43562.1"/>
    <property type="molecule type" value="Genomic_DNA"/>
</dbReference>
<feature type="non-terminal residue" evidence="1">
    <location>
        <position position="63"/>
    </location>
</feature>
<dbReference type="InterPro" id="IPR002347">
    <property type="entry name" value="SDR_fam"/>
</dbReference>
<reference evidence="1 2" key="1">
    <citation type="submission" date="2016-11" db="EMBL/GenBank/DDBJ databases">
        <title>Paenibacillus species isolates.</title>
        <authorList>
            <person name="Beno S.M."/>
        </authorList>
    </citation>
    <scope>NUCLEOTIDE SEQUENCE [LARGE SCALE GENOMIC DNA]</scope>
    <source>
        <strain evidence="1 2">FSL R5-0378</strain>
    </source>
</reference>
<accession>A0A1R1DVQ4</accession>
<dbReference type="PANTHER" id="PTHR43313">
    <property type="entry name" value="SHORT-CHAIN DEHYDROGENASE/REDUCTASE FAMILY 9C"/>
    <property type="match status" value="1"/>
</dbReference>
<comment type="caution">
    <text evidence="1">The sequence shown here is derived from an EMBL/GenBank/DDBJ whole genome shotgun (WGS) entry which is preliminary data.</text>
</comment>
<dbReference type="RefSeq" id="WP_144025569.1">
    <property type="nucleotide sequence ID" value="NZ_MRTP01000030.1"/>
</dbReference>
<dbReference type="SUPFAM" id="SSF51735">
    <property type="entry name" value="NAD(P)-binding Rossmann-fold domains"/>
    <property type="match status" value="1"/>
</dbReference>
<dbReference type="Pfam" id="PF00106">
    <property type="entry name" value="adh_short"/>
    <property type="match status" value="1"/>
</dbReference>
<gene>
    <name evidence="1" type="ORF">BK138_35300</name>
</gene>
<proteinExistence type="predicted"/>
<dbReference type="InterPro" id="IPR036291">
    <property type="entry name" value="NAD(P)-bd_dom_sf"/>
</dbReference>
<dbReference type="Gene3D" id="3.40.50.720">
    <property type="entry name" value="NAD(P)-binding Rossmann-like Domain"/>
    <property type="match status" value="1"/>
</dbReference>
<dbReference type="Proteomes" id="UP000187172">
    <property type="component" value="Unassembled WGS sequence"/>
</dbReference>
<keyword evidence="2" id="KW-1185">Reference proteome</keyword>
<name>A0A1R1DVQ4_9BACL</name>
<evidence type="ECO:0000313" key="1">
    <source>
        <dbReference type="EMBL" id="OMF43562.1"/>
    </source>
</evidence>
<dbReference type="STRING" id="297318.BK138_35300"/>
<dbReference type="PANTHER" id="PTHR43313:SF1">
    <property type="entry name" value="3BETA-HYDROXYSTEROID DEHYDROGENASE DHS-16"/>
    <property type="match status" value="1"/>
</dbReference>